<dbReference type="InterPro" id="IPR016195">
    <property type="entry name" value="Pol/histidinol_Pase-like"/>
</dbReference>
<dbReference type="InterPro" id="IPR004013">
    <property type="entry name" value="PHP_dom"/>
</dbReference>
<dbReference type="AlphaFoldDB" id="A0A8J3IN01"/>
<dbReference type="SMART" id="SM00481">
    <property type="entry name" value="POLIIIAc"/>
    <property type="match status" value="1"/>
</dbReference>
<dbReference type="GO" id="GO:0035312">
    <property type="term" value="F:5'-3' DNA exonuclease activity"/>
    <property type="evidence" value="ECO:0007669"/>
    <property type="project" value="TreeGrafter"/>
</dbReference>
<protein>
    <submittedName>
        <fullName evidence="2">Phosphatase</fullName>
    </submittedName>
</protein>
<dbReference type="Pfam" id="PF02811">
    <property type="entry name" value="PHP"/>
    <property type="match status" value="1"/>
</dbReference>
<comment type="caution">
    <text evidence="2">The sequence shown here is derived from an EMBL/GenBank/DDBJ whole genome shotgun (WGS) entry which is preliminary data.</text>
</comment>
<dbReference type="RefSeq" id="WP_236064944.1">
    <property type="nucleotide sequence ID" value="NZ_BNJK01000001.1"/>
</dbReference>
<evidence type="ECO:0000259" key="1">
    <source>
        <dbReference type="SMART" id="SM00481"/>
    </source>
</evidence>
<gene>
    <name evidence="2" type="ORF">KSF_040950</name>
</gene>
<dbReference type="PANTHER" id="PTHR42924">
    <property type="entry name" value="EXONUCLEASE"/>
    <property type="match status" value="1"/>
</dbReference>
<evidence type="ECO:0000313" key="2">
    <source>
        <dbReference type="EMBL" id="GHO94047.1"/>
    </source>
</evidence>
<feature type="domain" description="Polymerase/histidinol phosphatase N-terminal" evidence="1">
    <location>
        <begin position="16"/>
        <end position="81"/>
    </location>
</feature>
<reference evidence="2" key="1">
    <citation type="submission" date="2020-10" db="EMBL/GenBank/DDBJ databases">
        <title>Taxonomic study of unclassified bacteria belonging to the class Ktedonobacteria.</title>
        <authorList>
            <person name="Yabe S."/>
            <person name="Wang C.M."/>
            <person name="Zheng Y."/>
            <person name="Sakai Y."/>
            <person name="Cavaletti L."/>
            <person name="Monciardini P."/>
            <person name="Donadio S."/>
        </authorList>
    </citation>
    <scope>NUCLEOTIDE SEQUENCE</scope>
    <source>
        <strain evidence="2">ID150040</strain>
    </source>
</reference>
<dbReference type="CDD" id="cd07438">
    <property type="entry name" value="PHP_HisPPase_AMP"/>
    <property type="match status" value="1"/>
</dbReference>
<dbReference type="SUPFAM" id="SSF89550">
    <property type="entry name" value="PHP domain-like"/>
    <property type="match status" value="1"/>
</dbReference>
<dbReference type="Gene3D" id="3.20.20.140">
    <property type="entry name" value="Metal-dependent hydrolases"/>
    <property type="match status" value="1"/>
</dbReference>
<dbReference type="GO" id="GO:0004534">
    <property type="term" value="F:5'-3' RNA exonuclease activity"/>
    <property type="evidence" value="ECO:0007669"/>
    <property type="project" value="TreeGrafter"/>
</dbReference>
<organism evidence="2 3">
    <name type="scientific">Reticulibacter mediterranei</name>
    <dbReference type="NCBI Taxonomy" id="2778369"/>
    <lineage>
        <taxon>Bacteria</taxon>
        <taxon>Bacillati</taxon>
        <taxon>Chloroflexota</taxon>
        <taxon>Ktedonobacteria</taxon>
        <taxon>Ktedonobacterales</taxon>
        <taxon>Reticulibacteraceae</taxon>
        <taxon>Reticulibacter</taxon>
    </lineage>
</organism>
<accession>A0A8J3IN01</accession>
<name>A0A8J3IN01_9CHLR</name>
<keyword evidence="3" id="KW-1185">Reference proteome</keyword>
<dbReference type="InterPro" id="IPR052018">
    <property type="entry name" value="PHP_domain"/>
</dbReference>
<dbReference type="InterPro" id="IPR003141">
    <property type="entry name" value="Pol/His_phosphatase_N"/>
</dbReference>
<dbReference type="PANTHER" id="PTHR42924:SF3">
    <property type="entry name" value="POLYMERASE_HISTIDINOL PHOSPHATASE N-TERMINAL DOMAIN-CONTAINING PROTEIN"/>
    <property type="match status" value="1"/>
</dbReference>
<sequence>MTPLTHDLKLSPDAPIDLHMHTTYSDGRWPAQQLIDYLVAEGFALVAVTDHDRVDTVAGIQVLAAEKQLPVLAGVEVSTEWNGKMGHVLCYGFNPEQNDLYPLTQKVVRLQLENTHEVHAELQRQGYEFPRQQEVLAQNGGKLSRPIDNATLLVQHGYAPNTQAALAMITKAGFRSIVADMAETVEAAHKSGAVSLIAHPGRRERGFTFYEPSLLDQLRAEIPIDGIEVYHPYHSSETIRIFEEYVQKNHLLYSTGSDSHSLPGRMPIKHRAEISRLLLEQLGISIH</sequence>
<dbReference type="Proteomes" id="UP000597444">
    <property type="component" value="Unassembled WGS sequence"/>
</dbReference>
<dbReference type="EMBL" id="BNJK01000001">
    <property type="protein sequence ID" value="GHO94047.1"/>
    <property type="molecule type" value="Genomic_DNA"/>
</dbReference>
<evidence type="ECO:0000313" key="3">
    <source>
        <dbReference type="Proteomes" id="UP000597444"/>
    </source>
</evidence>
<dbReference type="Gene3D" id="1.10.150.650">
    <property type="match status" value="1"/>
</dbReference>
<proteinExistence type="predicted"/>